<comment type="caution">
    <text evidence="1">The sequence shown here is derived from an EMBL/GenBank/DDBJ whole genome shotgun (WGS) entry which is preliminary data.</text>
</comment>
<evidence type="ECO:0000313" key="1">
    <source>
        <dbReference type="EMBL" id="KAK7305561.1"/>
    </source>
</evidence>
<name>A0AAN9JWA6_CANGL</name>
<evidence type="ECO:0000313" key="2">
    <source>
        <dbReference type="Proteomes" id="UP001367508"/>
    </source>
</evidence>
<organism evidence="1 2">
    <name type="scientific">Canavalia gladiata</name>
    <name type="common">Sword bean</name>
    <name type="synonym">Dolichos gladiatus</name>
    <dbReference type="NCBI Taxonomy" id="3824"/>
    <lineage>
        <taxon>Eukaryota</taxon>
        <taxon>Viridiplantae</taxon>
        <taxon>Streptophyta</taxon>
        <taxon>Embryophyta</taxon>
        <taxon>Tracheophyta</taxon>
        <taxon>Spermatophyta</taxon>
        <taxon>Magnoliopsida</taxon>
        <taxon>eudicotyledons</taxon>
        <taxon>Gunneridae</taxon>
        <taxon>Pentapetalae</taxon>
        <taxon>rosids</taxon>
        <taxon>fabids</taxon>
        <taxon>Fabales</taxon>
        <taxon>Fabaceae</taxon>
        <taxon>Papilionoideae</taxon>
        <taxon>50 kb inversion clade</taxon>
        <taxon>NPAAA clade</taxon>
        <taxon>indigoferoid/millettioid clade</taxon>
        <taxon>Phaseoleae</taxon>
        <taxon>Canavalia</taxon>
    </lineage>
</organism>
<dbReference type="Proteomes" id="UP001367508">
    <property type="component" value="Unassembled WGS sequence"/>
</dbReference>
<protein>
    <submittedName>
        <fullName evidence="1">Uncharacterized protein</fullName>
    </submittedName>
</protein>
<proteinExistence type="predicted"/>
<reference evidence="1 2" key="1">
    <citation type="submission" date="2024-01" db="EMBL/GenBank/DDBJ databases">
        <title>The genomes of 5 underutilized Papilionoideae crops provide insights into root nodulation and disease resistanc.</title>
        <authorList>
            <person name="Jiang F."/>
        </authorList>
    </citation>
    <scope>NUCLEOTIDE SEQUENCE [LARGE SCALE GENOMIC DNA]</scope>
    <source>
        <strain evidence="1">LVBAO_FW01</strain>
        <tissue evidence="1">Leaves</tissue>
    </source>
</reference>
<dbReference type="AlphaFoldDB" id="A0AAN9JWA6"/>
<dbReference type="EMBL" id="JAYMYQ010000011">
    <property type="protein sequence ID" value="KAK7305561.1"/>
    <property type="molecule type" value="Genomic_DNA"/>
</dbReference>
<keyword evidence="2" id="KW-1185">Reference proteome</keyword>
<gene>
    <name evidence="1" type="ORF">VNO77_43467</name>
</gene>
<accession>A0AAN9JWA6</accession>
<sequence>MSNDAVFPFLPDFSSLYVMAKGNRYRKRKRRYFSAKPLSFIAYKSISYKAGGIFSVWTLVPNWGRNKAWTCPSSSPNKLFLLRYVMDIGDHNSFKELEGPCPS</sequence>